<organism evidence="1 2">
    <name type="scientific">Brugia timori</name>
    <dbReference type="NCBI Taxonomy" id="42155"/>
    <lineage>
        <taxon>Eukaryota</taxon>
        <taxon>Metazoa</taxon>
        <taxon>Ecdysozoa</taxon>
        <taxon>Nematoda</taxon>
        <taxon>Chromadorea</taxon>
        <taxon>Rhabditida</taxon>
        <taxon>Spirurina</taxon>
        <taxon>Spiruromorpha</taxon>
        <taxon>Filarioidea</taxon>
        <taxon>Onchocercidae</taxon>
        <taxon>Brugia</taxon>
    </lineage>
</organism>
<dbReference type="Proteomes" id="UP000280834">
    <property type="component" value="Unassembled WGS sequence"/>
</dbReference>
<proteinExistence type="predicted"/>
<gene>
    <name evidence="1" type="ORF">BTMF_LOCUS15160</name>
</gene>
<name>A0A3P7WZH7_9BILA</name>
<reference evidence="1 2" key="1">
    <citation type="submission" date="2018-11" db="EMBL/GenBank/DDBJ databases">
        <authorList>
            <consortium name="Pathogen Informatics"/>
        </authorList>
    </citation>
    <scope>NUCLEOTIDE SEQUENCE [LARGE SCALE GENOMIC DNA]</scope>
</reference>
<dbReference type="EMBL" id="UZAG01022170">
    <property type="protein sequence ID" value="VDO52734.1"/>
    <property type="molecule type" value="Genomic_DNA"/>
</dbReference>
<protein>
    <submittedName>
        <fullName evidence="1">Uncharacterized protein</fullName>
    </submittedName>
</protein>
<dbReference type="AlphaFoldDB" id="A0A3P7WZH7"/>
<accession>A0A3P7WZH7</accession>
<keyword evidence="2" id="KW-1185">Reference proteome</keyword>
<sequence length="87" mass="9824">MLYLTIATGERNIFILKHEAIITLTTIDNANILSQHQPPSAISSHFRWRIPTMEKVLSGFSVAVHSQDIPQIQKMNYLIFCLKGSAL</sequence>
<evidence type="ECO:0000313" key="2">
    <source>
        <dbReference type="Proteomes" id="UP000280834"/>
    </source>
</evidence>
<evidence type="ECO:0000313" key="1">
    <source>
        <dbReference type="EMBL" id="VDO52734.1"/>
    </source>
</evidence>